<evidence type="ECO:0000256" key="1">
    <source>
        <dbReference type="SAM" id="MobiDB-lite"/>
    </source>
</evidence>
<feature type="region of interest" description="Disordered" evidence="1">
    <location>
        <begin position="72"/>
        <end position="100"/>
    </location>
</feature>
<dbReference type="AlphaFoldDB" id="A0A9E8MYL9"/>
<evidence type="ECO:0000313" key="2">
    <source>
        <dbReference type="EMBL" id="WAC02654.1"/>
    </source>
</evidence>
<evidence type="ECO:0000313" key="3">
    <source>
        <dbReference type="Proteomes" id="UP001164705"/>
    </source>
</evidence>
<protein>
    <submittedName>
        <fullName evidence="2">Uncharacterized protein</fullName>
    </submittedName>
</protein>
<dbReference type="KEGG" id="lnu:N7U66_02935"/>
<proteinExistence type="predicted"/>
<dbReference type="Proteomes" id="UP001164705">
    <property type="component" value="Chromosome"/>
</dbReference>
<gene>
    <name evidence="2" type="ORF">N7U66_02935</name>
</gene>
<dbReference type="EMBL" id="CP113088">
    <property type="protein sequence ID" value="WAC02654.1"/>
    <property type="molecule type" value="Genomic_DNA"/>
</dbReference>
<organism evidence="2 3">
    <name type="scientific">Lacinutrix neustonica</name>
    <dbReference type="NCBI Taxonomy" id="2980107"/>
    <lineage>
        <taxon>Bacteria</taxon>
        <taxon>Pseudomonadati</taxon>
        <taxon>Bacteroidota</taxon>
        <taxon>Flavobacteriia</taxon>
        <taxon>Flavobacteriales</taxon>
        <taxon>Flavobacteriaceae</taxon>
        <taxon>Lacinutrix</taxon>
    </lineage>
</organism>
<sequence>MVCLIKKTTETIEDKLKNDHAIFDKIAQSMEMASSYDLGSIAMDKKFDFLEKETDKDFTKKIHELLEEDAPKKKETIEDAESVGHETEKKEAAPEDSDKIETKDFLNDLDKLNAIEANHKKEVLETLSSQSSFNSTINIKHSYLKSRVFAVSGSTVEVQIDSNWTPLNCSTLNELHVTLTRSVDYWPRR</sequence>
<name>A0A9E8MYL9_9FLAO</name>
<dbReference type="RefSeq" id="WP_267677251.1">
    <property type="nucleotide sequence ID" value="NZ_CP113088.1"/>
</dbReference>
<keyword evidence="3" id="KW-1185">Reference proteome</keyword>
<reference evidence="2" key="1">
    <citation type="submission" date="2022-11" db="EMBL/GenBank/DDBJ databases">
        <title>Lacinutrix neustonica HL-RS19T sp. nov., isolated from the surface microlayer sample of brackish Lake Shihwa.</title>
        <authorList>
            <person name="Choi J.Y."/>
            <person name="Hwang C.Y."/>
        </authorList>
    </citation>
    <scope>NUCLEOTIDE SEQUENCE</scope>
    <source>
        <strain evidence="2">HL-RS19</strain>
    </source>
</reference>
<accession>A0A9E8MYL9</accession>